<dbReference type="PANTHER" id="PTHR23085">
    <property type="entry name" value="GH28348P"/>
    <property type="match status" value="1"/>
</dbReference>
<dbReference type="InterPro" id="IPR003409">
    <property type="entry name" value="MORN"/>
</dbReference>
<organism evidence="12 13">
    <name type="scientific">Ladona fulva</name>
    <name type="common">Scarce chaser dragonfly</name>
    <name type="synonym">Libellula fulva</name>
    <dbReference type="NCBI Taxonomy" id="123851"/>
    <lineage>
        <taxon>Eukaryota</taxon>
        <taxon>Metazoa</taxon>
        <taxon>Ecdysozoa</taxon>
        <taxon>Arthropoda</taxon>
        <taxon>Hexapoda</taxon>
        <taxon>Insecta</taxon>
        <taxon>Pterygota</taxon>
        <taxon>Palaeoptera</taxon>
        <taxon>Odonata</taxon>
        <taxon>Epiprocta</taxon>
        <taxon>Anisoptera</taxon>
        <taxon>Libelluloidea</taxon>
        <taxon>Libellulidae</taxon>
        <taxon>Ladona</taxon>
    </lineage>
</organism>
<evidence type="ECO:0000313" key="13">
    <source>
        <dbReference type="Proteomes" id="UP000792457"/>
    </source>
</evidence>
<name>A0A8K0KPY0_LADFU</name>
<feature type="region of interest" description="Disordered" evidence="11">
    <location>
        <begin position="151"/>
        <end position="195"/>
    </location>
</feature>
<evidence type="ECO:0000256" key="1">
    <source>
        <dbReference type="ARBA" id="ARBA00004163"/>
    </source>
</evidence>
<evidence type="ECO:0000256" key="5">
    <source>
        <dbReference type="ARBA" id="ARBA00022475"/>
    </source>
</evidence>
<evidence type="ECO:0000256" key="3">
    <source>
        <dbReference type="ARBA" id="ARBA00004236"/>
    </source>
</evidence>
<dbReference type="FunFam" id="2.20.110.10:FF:000025">
    <property type="entry name" value="MORN repeat, putative"/>
    <property type="match status" value="1"/>
</dbReference>
<dbReference type="GO" id="GO:0005886">
    <property type="term" value="C:plasma membrane"/>
    <property type="evidence" value="ECO:0007669"/>
    <property type="project" value="UniProtKB-SubCell"/>
</dbReference>
<feature type="region of interest" description="Disordered" evidence="11">
    <location>
        <begin position="40"/>
        <end position="71"/>
    </location>
</feature>
<reference evidence="12" key="1">
    <citation type="submission" date="2013-04" db="EMBL/GenBank/DDBJ databases">
        <authorList>
            <person name="Qu J."/>
            <person name="Murali S.C."/>
            <person name="Bandaranaike D."/>
            <person name="Bellair M."/>
            <person name="Blankenburg K."/>
            <person name="Chao H."/>
            <person name="Dinh H."/>
            <person name="Doddapaneni H."/>
            <person name="Downs B."/>
            <person name="Dugan-Rocha S."/>
            <person name="Elkadiri S."/>
            <person name="Gnanaolivu R.D."/>
            <person name="Hernandez B."/>
            <person name="Javaid M."/>
            <person name="Jayaseelan J.C."/>
            <person name="Lee S."/>
            <person name="Li M."/>
            <person name="Ming W."/>
            <person name="Munidasa M."/>
            <person name="Muniz J."/>
            <person name="Nguyen L."/>
            <person name="Ongeri F."/>
            <person name="Osuji N."/>
            <person name="Pu L.-L."/>
            <person name="Puazo M."/>
            <person name="Qu C."/>
            <person name="Quiroz J."/>
            <person name="Raj R."/>
            <person name="Weissenberger G."/>
            <person name="Xin Y."/>
            <person name="Zou X."/>
            <person name="Han Y."/>
            <person name="Richards S."/>
            <person name="Worley K."/>
            <person name="Muzny D."/>
            <person name="Gibbs R."/>
        </authorList>
    </citation>
    <scope>NUCLEOTIDE SEQUENCE</scope>
    <source>
        <strain evidence="12">Sampled in the wild</strain>
    </source>
</reference>
<comment type="similarity">
    <text evidence="4">Belongs to the junctophilin family.</text>
</comment>
<accession>A0A8K0KPY0</accession>
<evidence type="ECO:0000256" key="10">
    <source>
        <dbReference type="ARBA" id="ARBA00023136"/>
    </source>
</evidence>
<dbReference type="GO" id="GO:0030314">
    <property type="term" value="C:junctional membrane complex"/>
    <property type="evidence" value="ECO:0007669"/>
    <property type="project" value="InterPro"/>
</dbReference>
<evidence type="ECO:0000256" key="7">
    <source>
        <dbReference type="ARBA" id="ARBA00022737"/>
    </source>
</evidence>
<dbReference type="Gene3D" id="2.20.110.10">
    <property type="entry name" value="Histone H3 K4-specific methyltransferase SET7/9 N-terminal domain"/>
    <property type="match status" value="1"/>
</dbReference>
<sequence length="251" mass="26265">MPLKTSPPFAPALSRPFCNPPPSHSSHLYNSIIASQNKCVQGSAPLSARRSTDTRRPARTEVSERQRAADTEIIRAEGGEGEEIGEGKRRSAWRRLRRRVLPTGIRARARVVAFCGYREPEGRCPLQEDSNGGHGAPKAVACGGRRGKVAMQSATGGVPSGSAQGAGVTQGQPQVSTSQGMGPQSAAAGTAGGGRVSGGRFDFDDGGTYCGGWEDGKAHGHGVCTGPKGQGAYSGSWHYGFEVSGVYTWPR</sequence>
<feature type="compositionally biased region" description="Basic and acidic residues" evidence="11">
    <location>
        <begin position="50"/>
        <end position="71"/>
    </location>
</feature>
<feature type="region of interest" description="Disordered" evidence="11">
    <location>
        <begin position="1"/>
        <end position="26"/>
    </location>
</feature>
<gene>
    <name evidence="12" type="ORF">J437_LFUL017554</name>
</gene>
<comment type="subcellular location">
    <subcellularLocation>
        <location evidence="3">Cell membrane</location>
    </subcellularLocation>
    <subcellularLocation>
        <location evidence="2">Endomembrane system</location>
        <topology evidence="2">Peripheral membrane protein</topology>
    </subcellularLocation>
    <subcellularLocation>
        <location evidence="1">Endoplasmic reticulum membrane</location>
        <topology evidence="1">Single-pass type IV membrane protein</topology>
    </subcellularLocation>
</comment>
<evidence type="ECO:0000256" key="2">
    <source>
        <dbReference type="ARBA" id="ARBA00004184"/>
    </source>
</evidence>
<dbReference type="EMBL" id="KZ309199">
    <property type="protein sequence ID" value="KAG8237645.1"/>
    <property type="molecule type" value="Genomic_DNA"/>
</dbReference>
<keyword evidence="7" id="KW-0677">Repeat</keyword>
<feature type="compositionally biased region" description="Polar residues" evidence="11">
    <location>
        <begin position="161"/>
        <end position="182"/>
    </location>
</feature>
<reference evidence="12" key="2">
    <citation type="submission" date="2017-10" db="EMBL/GenBank/DDBJ databases">
        <title>Ladona fulva Genome sequencing and assembly.</title>
        <authorList>
            <person name="Murali S."/>
            <person name="Richards S."/>
            <person name="Bandaranaike D."/>
            <person name="Bellair M."/>
            <person name="Blankenburg K."/>
            <person name="Chao H."/>
            <person name="Dinh H."/>
            <person name="Doddapaneni H."/>
            <person name="Dugan-Rocha S."/>
            <person name="Elkadiri S."/>
            <person name="Gnanaolivu R."/>
            <person name="Hernandez B."/>
            <person name="Skinner E."/>
            <person name="Javaid M."/>
            <person name="Lee S."/>
            <person name="Li M."/>
            <person name="Ming W."/>
            <person name="Munidasa M."/>
            <person name="Muniz J."/>
            <person name="Nguyen L."/>
            <person name="Hughes D."/>
            <person name="Osuji N."/>
            <person name="Pu L.-L."/>
            <person name="Puazo M."/>
            <person name="Qu C."/>
            <person name="Quiroz J."/>
            <person name="Raj R."/>
            <person name="Weissenberger G."/>
            <person name="Xin Y."/>
            <person name="Zou X."/>
            <person name="Han Y."/>
            <person name="Worley K."/>
            <person name="Muzny D."/>
            <person name="Gibbs R."/>
        </authorList>
    </citation>
    <scope>NUCLEOTIDE SEQUENCE</scope>
    <source>
        <strain evidence="12">Sampled in the wild</strain>
    </source>
</reference>
<comment type="caution">
    <text evidence="12">The sequence shown here is derived from an EMBL/GenBank/DDBJ whole genome shotgun (WGS) entry which is preliminary data.</text>
</comment>
<evidence type="ECO:0000256" key="8">
    <source>
        <dbReference type="ARBA" id="ARBA00022824"/>
    </source>
</evidence>
<keyword evidence="13" id="KW-1185">Reference proteome</keyword>
<evidence type="ECO:0000256" key="6">
    <source>
        <dbReference type="ARBA" id="ARBA00022692"/>
    </source>
</evidence>
<dbReference type="PANTHER" id="PTHR23085:SF16">
    <property type="entry name" value="GH28348P"/>
    <property type="match status" value="1"/>
</dbReference>
<keyword evidence="9" id="KW-1133">Transmembrane helix</keyword>
<protein>
    <submittedName>
        <fullName evidence="12">Uncharacterized protein</fullName>
    </submittedName>
</protein>
<proteinExistence type="inferred from homology"/>
<dbReference type="GO" id="GO:0005789">
    <property type="term" value="C:endoplasmic reticulum membrane"/>
    <property type="evidence" value="ECO:0007669"/>
    <property type="project" value="UniProtKB-SubCell"/>
</dbReference>
<dbReference type="InterPro" id="IPR017191">
    <property type="entry name" value="Junctophilin"/>
</dbReference>
<keyword evidence="10" id="KW-0472">Membrane</keyword>
<evidence type="ECO:0000256" key="11">
    <source>
        <dbReference type="SAM" id="MobiDB-lite"/>
    </source>
</evidence>
<keyword evidence="8" id="KW-0256">Endoplasmic reticulum</keyword>
<keyword evidence="5" id="KW-1003">Cell membrane</keyword>
<dbReference type="AlphaFoldDB" id="A0A8K0KPY0"/>
<evidence type="ECO:0000256" key="4">
    <source>
        <dbReference type="ARBA" id="ARBA00008599"/>
    </source>
</evidence>
<keyword evidence="6" id="KW-0812">Transmembrane</keyword>
<evidence type="ECO:0000313" key="12">
    <source>
        <dbReference type="EMBL" id="KAG8237645.1"/>
    </source>
</evidence>
<dbReference type="SUPFAM" id="SSF82185">
    <property type="entry name" value="Histone H3 K4-specific methyltransferase SET7/9 N-terminal domain"/>
    <property type="match status" value="1"/>
</dbReference>
<dbReference type="OrthoDB" id="284854at2759"/>
<evidence type="ECO:0000256" key="9">
    <source>
        <dbReference type="ARBA" id="ARBA00022989"/>
    </source>
</evidence>
<dbReference type="Proteomes" id="UP000792457">
    <property type="component" value="Unassembled WGS sequence"/>
</dbReference>
<dbReference type="Pfam" id="PF02493">
    <property type="entry name" value="MORN"/>
    <property type="match status" value="2"/>
</dbReference>